<dbReference type="SMART" id="SM01093">
    <property type="entry name" value="CP12"/>
    <property type="match status" value="1"/>
</dbReference>
<dbReference type="EMBL" id="PQWO01000043">
    <property type="protein sequence ID" value="PZD70327.1"/>
    <property type="molecule type" value="Genomic_DNA"/>
</dbReference>
<dbReference type="InterPro" id="IPR003823">
    <property type="entry name" value="CP12_dom"/>
</dbReference>
<protein>
    <recommendedName>
        <fullName evidence="1">CP12 domain-containing protein</fullName>
    </recommendedName>
</protein>
<dbReference type="Proteomes" id="UP000248857">
    <property type="component" value="Unassembled WGS sequence"/>
</dbReference>
<proteinExistence type="predicted"/>
<dbReference type="AlphaFoldDB" id="A0A2W1JN47"/>
<evidence type="ECO:0000313" key="3">
    <source>
        <dbReference type="Proteomes" id="UP000248857"/>
    </source>
</evidence>
<keyword evidence="3" id="KW-1185">Reference proteome</keyword>
<evidence type="ECO:0000259" key="1">
    <source>
        <dbReference type="SMART" id="SM01093"/>
    </source>
</evidence>
<dbReference type="OrthoDB" id="532816at2"/>
<organism evidence="2 3">
    <name type="scientific">Acaryochloris thomasi RCC1774</name>
    <dbReference type="NCBI Taxonomy" id="1764569"/>
    <lineage>
        <taxon>Bacteria</taxon>
        <taxon>Bacillati</taxon>
        <taxon>Cyanobacteriota</taxon>
        <taxon>Cyanophyceae</taxon>
        <taxon>Acaryochloridales</taxon>
        <taxon>Acaryochloridaceae</taxon>
        <taxon>Acaryochloris</taxon>
        <taxon>Acaryochloris thomasi</taxon>
    </lineage>
</organism>
<evidence type="ECO:0000313" key="2">
    <source>
        <dbReference type="EMBL" id="PZD70327.1"/>
    </source>
</evidence>
<accession>A0A2W1JN47</accession>
<gene>
    <name evidence="2" type="ORF">C1752_14072</name>
</gene>
<feature type="domain" description="CP12" evidence="1">
    <location>
        <begin position="32"/>
        <end position="100"/>
    </location>
</feature>
<name>A0A2W1JN47_9CYAN</name>
<comment type="caution">
    <text evidence="2">The sequence shown here is derived from an EMBL/GenBank/DDBJ whole genome shotgun (WGS) entry which is preliminary data.</text>
</comment>
<dbReference type="RefSeq" id="WP_110989125.1">
    <property type="nucleotide sequence ID" value="NZ_CAWNWM010000043.1"/>
</dbReference>
<reference evidence="2 3" key="1">
    <citation type="journal article" date="2018" name="Sci. Rep.">
        <title>A novel species of the marine cyanobacterium Acaryochloris with a unique pigment content and lifestyle.</title>
        <authorList>
            <person name="Partensky F."/>
            <person name="Six C."/>
            <person name="Ratin M."/>
            <person name="Garczarek L."/>
            <person name="Vaulot D."/>
            <person name="Probert I."/>
            <person name="Calteau A."/>
            <person name="Gourvil P."/>
            <person name="Marie D."/>
            <person name="Grebert T."/>
            <person name="Bouchier C."/>
            <person name="Le Panse S."/>
            <person name="Gachenot M."/>
            <person name="Rodriguez F."/>
            <person name="Garrido J.L."/>
        </authorList>
    </citation>
    <scope>NUCLEOTIDE SEQUENCE [LARGE SCALE GENOMIC DNA]</scope>
    <source>
        <strain evidence="2 3">RCC1774</strain>
    </source>
</reference>
<dbReference type="Pfam" id="PF02672">
    <property type="entry name" value="CP12"/>
    <property type="match status" value="1"/>
</dbReference>
<sequence length="100" mass="10927">MTHAITSPKAASLYALIPIADSQARCKPDSALETTFAAALEPARRLTDMYGTQNIEVTVAWEVIGELGRAITRQRLSVQTAFDRYCAANPDAPEARIYDV</sequence>